<evidence type="ECO:0000313" key="1">
    <source>
        <dbReference type="EMBL" id="KHN45657.1"/>
    </source>
</evidence>
<dbReference type="PANTHER" id="PTHR33168">
    <property type="entry name" value="STRESS INDUCED PROTEIN-RELATED"/>
    <property type="match status" value="1"/>
</dbReference>
<dbReference type="Proteomes" id="UP000053555">
    <property type="component" value="Unassembled WGS sequence"/>
</dbReference>
<gene>
    <name evidence="1" type="ORF">glysoja_031528</name>
</gene>
<protein>
    <submittedName>
        <fullName evidence="1">Uncharacterized protein</fullName>
    </submittedName>
</protein>
<reference evidence="1" key="1">
    <citation type="submission" date="2014-07" db="EMBL/GenBank/DDBJ databases">
        <title>Identification of a novel salt tolerance gene in wild soybean by whole-genome sequencing.</title>
        <authorList>
            <person name="Lam H.-M."/>
            <person name="Qi X."/>
            <person name="Li M.-W."/>
            <person name="Liu X."/>
            <person name="Xie M."/>
            <person name="Ni M."/>
            <person name="Xu X."/>
        </authorList>
    </citation>
    <scope>NUCLEOTIDE SEQUENCE [LARGE SCALE GENOMIC DNA]</scope>
    <source>
        <tissue evidence="1">Root</tissue>
    </source>
</reference>
<organism evidence="1">
    <name type="scientific">Glycine soja</name>
    <name type="common">Wild soybean</name>
    <dbReference type="NCBI Taxonomy" id="3848"/>
    <lineage>
        <taxon>Eukaryota</taxon>
        <taxon>Viridiplantae</taxon>
        <taxon>Streptophyta</taxon>
        <taxon>Embryophyta</taxon>
        <taxon>Tracheophyta</taxon>
        <taxon>Spermatophyta</taxon>
        <taxon>Magnoliopsida</taxon>
        <taxon>eudicotyledons</taxon>
        <taxon>Gunneridae</taxon>
        <taxon>Pentapetalae</taxon>
        <taxon>rosids</taxon>
        <taxon>fabids</taxon>
        <taxon>Fabales</taxon>
        <taxon>Fabaceae</taxon>
        <taxon>Papilionoideae</taxon>
        <taxon>50 kb inversion clade</taxon>
        <taxon>NPAAA clade</taxon>
        <taxon>indigoferoid/millettioid clade</taxon>
        <taxon>Phaseoleae</taxon>
        <taxon>Glycine</taxon>
        <taxon>Glycine subgen. Soja</taxon>
    </lineage>
</organism>
<sequence>MRWKMLWMKLKKEKKTLFESASSPLQVPYDPYNYSQSFDQGTAKDEPENFSGSFSVRFADPSTSRVLVKKRVVQDKALETCDFTISDCNVECAYI</sequence>
<proteinExistence type="predicted"/>
<dbReference type="EMBL" id="KN642020">
    <property type="protein sequence ID" value="KHN45657.1"/>
    <property type="molecule type" value="Genomic_DNA"/>
</dbReference>
<accession>A0A0B2SN19</accession>
<dbReference type="AlphaFoldDB" id="A0A0B2SN19"/>
<name>A0A0B2SN19_GLYSO</name>